<feature type="compositionally biased region" description="Polar residues" evidence="1">
    <location>
        <begin position="1084"/>
        <end position="1101"/>
    </location>
</feature>
<feature type="compositionally biased region" description="Low complexity" evidence="1">
    <location>
        <begin position="577"/>
        <end position="588"/>
    </location>
</feature>
<keyword evidence="4" id="KW-1185">Reference proteome</keyword>
<feature type="compositionally biased region" description="Basic and acidic residues" evidence="1">
    <location>
        <begin position="690"/>
        <end position="705"/>
    </location>
</feature>
<proteinExistence type="predicted"/>
<dbReference type="InterPro" id="IPR015943">
    <property type="entry name" value="WD40/YVTN_repeat-like_dom_sf"/>
</dbReference>
<feature type="compositionally biased region" description="Basic residues" evidence="1">
    <location>
        <begin position="1126"/>
        <end position="1135"/>
    </location>
</feature>
<dbReference type="SUPFAM" id="SSF101898">
    <property type="entry name" value="NHL repeat"/>
    <property type="match status" value="1"/>
</dbReference>
<dbReference type="CDD" id="cd09917">
    <property type="entry name" value="F-box_SF"/>
    <property type="match status" value="1"/>
</dbReference>
<feature type="compositionally biased region" description="Polar residues" evidence="1">
    <location>
        <begin position="961"/>
        <end position="974"/>
    </location>
</feature>
<evidence type="ECO:0000313" key="3">
    <source>
        <dbReference type="EMBL" id="KAH7376485.1"/>
    </source>
</evidence>
<dbReference type="AlphaFoldDB" id="A0A8K0TT94"/>
<dbReference type="EMBL" id="JAGPXD010000001">
    <property type="protein sequence ID" value="KAH7376485.1"/>
    <property type="molecule type" value="Genomic_DNA"/>
</dbReference>
<dbReference type="InterPro" id="IPR001810">
    <property type="entry name" value="F-box_dom"/>
</dbReference>
<feature type="compositionally biased region" description="Low complexity" evidence="1">
    <location>
        <begin position="845"/>
        <end position="854"/>
    </location>
</feature>
<dbReference type="OrthoDB" id="3925024at2759"/>
<organism evidence="3 4">
    <name type="scientific">Plectosphaerella cucumerina</name>
    <dbReference type="NCBI Taxonomy" id="40658"/>
    <lineage>
        <taxon>Eukaryota</taxon>
        <taxon>Fungi</taxon>
        <taxon>Dikarya</taxon>
        <taxon>Ascomycota</taxon>
        <taxon>Pezizomycotina</taxon>
        <taxon>Sordariomycetes</taxon>
        <taxon>Hypocreomycetidae</taxon>
        <taxon>Glomerellales</taxon>
        <taxon>Plectosphaerellaceae</taxon>
        <taxon>Plectosphaerella</taxon>
    </lineage>
</organism>
<comment type="caution">
    <text evidence="3">The sequence shown here is derived from an EMBL/GenBank/DDBJ whole genome shotgun (WGS) entry which is preliminary data.</text>
</comment>
<dbReference type="Proteomes" id="UP000813385">
    <property type="component" value="Unassembled WGS sequence"/>
</dbReference>
<dbReference type="Pfam" id="PF23749">
    <property type="entry name" value="DUF7165"/>
    <property type="match status" value="1"/>
</dbReference>
<protein>
    <submittedName>
        <fullName evidence="3">F-box domain-containing protein</fullName>
    </submittedName>
</protein>
<dbReference type="SUPFAM" id="SSF81383">
    <property type="entry name" value="F-box domain"/>
    <property type="match status" value="1"/>
</dbReference>
<gene>
    <name evidence="3" type="ORF">B0T11DRAFT_272429</name>
</gene>
<name>A0A8K0TT94_9PEZI</name>
<evidence type="ECO:0000313" key="4">
    <source>
        <dbReference type="Proteomes" id="UP000813385"/>
    </source>
</evidence>
<dbReference type="PROSITE" id="PS50181">
    <property type="entry name" value="FBOX"/>
    <property type="match status" value="1"/>
</dbReference>
<feature type="compositionally biased region" description="Polar residues" evidence="1">
    <location>
        <begin position="432"/>
        <end position="446"/>
    </location>
</feature>
<feature type="region of interest" description="Disordered" evidence="1">
    <location>
        <begin position="411"/>
        <end position="447"/>
    </location>
</feature>
<evidence type="ECO:0000259" key="2">
    <source>
        <dbReference type="PROSITE" id="PS50181"/>
    </source>
</evidence>
<dbReference type="Gene3D" id="2.130.10.10">
    <property type="entry name" value="YVTN repeat-like/Quinoprotein amine dehydrogenase"/>
    <property type="match status" value="1"/>
</dbReference>
<feature type="compositionally biased region" description="Basic and acidic residues" evidence="1">
    <location>
        <begin position="1104"/>
        <end position="1119"/>
    </location>
</feature>
<feature type="region of interest" description="Disordered" evidence="1">
    <location>
        <begin position="569"/>
        <end position="938"/>
    </location>
</feature>
<sequence>MESTGEEDAAPRPSIEKQRPQLPAIDRLPDEIIEQILQFADPDSFASLVHLNSNWRRVSQQAHLYSLHLEACPSYAASHKLPTAPADDQLPQLRKAFAREVKRNLFEAYLRPTETVIRLVSNSISSSSCPGGEGLQFAPSPKGHHLLAYSSSRIYVIDVRQPDIDVKRELKILRRPVSICTNDEGTVLAVLSTEMQVDVYDLTQTPPQRTQSMLLDHAPRTIALSPCGSVLAAAYEGGIEVSSMNPHALSTERRSVKCDAVDSLAFSFDGTQLLGTTVHASSPNTVVLTAPYYDPGSMADDNISSLWTTSILFPNTSRDCSHAVLLQDTGQEEASWTFTYDRSFETFRAVRIDDLRNGTTYFTGPIPSPSEQVKLLPCTLPTATYHGDLVSAGFQGKDIWLYGVPEDLDAVPELGPGSGPDGLAALGRRNSGPPSRTPSSRAQDGSTRPRWQILCDKLRNTFVWGAKVAELDGVSNVKWVAGFGGRSTKERLVIAARGIMPAKPINEPDDIDFVDGGRITLLDFDYGTADGVTREITIEVGTKEPEVLEEETRDIDAEVAIVRRRTVAQKRGERGMMRTATVAASRSSPVPPMPSLPPLPREEHEEDGDDDPLLPRRIGTAQARSATQPAAPADDSAGDHEEGEVEAQEAVDAPYSHDNPRSTTTLRRAATAAAINRRRQPETPAAGPVEYRRADGRREHPHESDADNWVPPPPPYQKDAPVDLPAFLRHPAVGPTEHKAKPQPQPPRTQTAAPTVGGSAWPLPDSGPPSLPMHVRGYQEPPAGPQHTLLASSHHRRITSDSSASIRAREAAVARPATSALVHRPGDEDNLYDVSPPDSPRLGASSSSRQVSGSTGLTSPQPPQPTQQPLHGDDRGNLMPSRPGMGGLAIPDNTQLSNLGLEPPPGRRLSNAQTWPTVPTSPPVPLGDYPLSAPPSGASANEMIAAAMAYQYQDPRMSLGSRGSQPSNHRSSLQRVPVGSRQAADSRTSVHQHMPQPGMNRAATSPREDVPLIISTPGGVSGAFDPPPHPGAGPRTETPILAPIPRHPRPTQSNLVRPAVERIDPSFNQPPESSTRGFMRSLLSAPSTTSIGRRSHSSITRKPSRAERSAAKNMLDAKRNGWGGSKKGKKKKKKKPIDYEVASSAAWTDVSAISRPTPPTKADKKCILM</sequence>
<feature type="compositionally biased region" description="Pro residues" evidence="1">
    <location>
        <begin position="589"/>
        <end position="599"/>
    </location>
</feature>
<feature type="compositionally biased region" description="Low complexity" evidence="1">
    <location>
        <begin position="661"/>
        <end position="675"/>
    </location>
</feature>
<dbReference type="InterPro" id="IPR055589">
    <property type="entry name" value="DUF7165"/>
</dbReference>
<accession>A0A8K0TT94</accession>
<dbReference type="InterPro" id="IPR036047">
    <property type="entry name" value="F-box-like_dom_sf"/>
</dbReference>
<reference evidence="3" key="1">
    <citation type="journal article" date="2021" name="Nat. Commun.">
        <title>Genetic determinants of endophytism in the Arabidopsis root mycobiome.</title>
        <authorList>
            <person name="Mesny F."/>
            <person name="Miyauchi S."/>
            <person name="Thiergart T."/>
            <person name="Pickel B."/>
            <person name="Atanasova L."/>
            <person name="Karlsson M."/>
            <person name="Huettel B."/>
            <person name="Barry K.W."/>
            <person name="Haridas S."/>
            <person name="Chen C."/>
            <person name="Bauer D."/>
            <person name="Andreopoulos W."/>
            <person name="Pangilinan J."/>
            <person name="LaButti K."/>
            <person name="Riley R."/>
            <person name="Lipzen A."/>
            <person name="Clum A."/>
            <person name="Drula E."/>
            <person name="Henrissat B."/>
            <person name="Kohler A."/>
            <person name="Grigoriev I.V."/>
            <person name="Martin F.M."/>
            <person name="Hacquard S."/>
        </authorList>
    </citation>
    <scope>NUCLEOTIDE SEQUENCE</scope>
    <source>
        <strain evidence="3">MPI-CAGE-AT-0016</strain>
    </source>
</reference>
<feature type="domain" description="F-box" evidence="2">
    <location>
        <begin position="22"/>
        <end position="68"/>
    </location>
</feature>
<feature type="region of interest" description="Disordered" evidence="1">
    <location>
        <begin position="1"/>
        <end position="23"/>
    </location>
</feature>
<feature type="compositionally biased region" description="Polar residues" evidence="1">
    <location>
        <begin position="1066"/>
        <end position="1076"/>
    </location>
</feature>
<feature type="region of interest" description="Disordered" evidence="1">
    <location>
        <begin position="956"/>
        <end position="1169"/>
    </location>
</feature>
<evidence type="ECO:0000256" key="1">
    <source>
        <dbReference type="SAM" id="MobiDB-lite"/>
    </source>
</evidence>